<keyword evidence="1" id="KW-1133">Transmembrane helix</keyword>
<keyword evidence="1" id="KW-0812">Transmembrane</keyword>
<organism evidence="2 3">
    <name type="scientific">Oribacterium sinus</name>
    <dbReference type="NCBI Taxonomy" id="237576"/>
    <lineage>
        <taxon>Bacteria</taxon>
        <taxon>Bacillati</taxon>
        <taxon>Bacillota</taxon>
        <taxon>Clostridia</taxon>
        <taxon>Lachnospirales</taxon>
        <taxon>Lachnospiraceae</taxon>
        <taxon>Oribacterium</taxon>
    </lineage>
</organism>
<accession>A0A7W9SDX7</accession>
<dbReference type="AlphaFoldDB" id="A0A7W9SDX7"/>
<protein>
    <submittedName>
        <fullName evidence="2">Putative membrane protein</fullName>
    </submittedName>
</protein>
<comment type="caution">
    <text evidence="2">The sequence shown here is derived from an EMBL/GenBank/DDBJ whole genome shotgun (WGS) entry which is preliminary data.</text>
</comment>
<reference evidence="2 3" key="1">
    <citation type="submission" date="2020-08" db="EMBL/GenBank/DDBJ databases">
        <title>Genomic Encyclopedia of Type Strains, Phase IV (KMG-IV): sequencing the most valuable type-strain genomes for metagenomic binning, comparative biology and taxonomic classification.</title>
        <authorList>
            <person name="Goeker M."/>
        </authorList>
    </citation>
    <scope>NUCLEOTIDE SEQUENCE [LARGE SCALE GENOMIC DNA]</scope>
    <source>
        <strain evidence="2 3">DSM 17245</strain>
    </source>
</reference>
<dbReference type="GeneID" id="85013918"/>
<gene>
    <name evidence="2" type="ORF">HNQ46_000348</name>
</gene>
<sequence length="231" mass="26965">MFFYLYKRYQVDILQKDSTFSFKDMQLYEKIFLAMWIIGSMLILAFALLGYMIGIFGSSAILIIAFLILIIGGSNKLEQKRILNEKIGPAAEKRMNEMVNLLRSFHIDVHNKKQLDEIIVMARKEEELYDTWKGFRGLFKGMSTYILLPIISILLAEYFKDVAWPILITRAIVLMLFCLSMVMMIFVFSMGITDILNPEIRDLRRLIRDIEDIKVFFRDGDSSLSLLKNDK</sequence>
<dbReference type="Proteomes" id="UP000522163">
    <property type="component" value="Unassembled WGS sequence"/>
</dbReference>
<feature type="transmembrane region" description="Helical" evidence="1">
    <location>
        <begin position="171"/>
        <end position="196"/>
    </location>
</feature>
<feature type="transmembrane region" description="Helical" evidence="1">
    <location>
        <begin position="142"/>
        <end position="159"/>
    </location>
</feature>
<evidence type="ECO:0000313" key="3">
    <source>
        <dbReference type="Proteomes" id="UP000522163"/>
    </source>
</evidence>
<evidence type="ECO:0000313" key="2">
    <source>
        <dbReference type="EMBL" id="MBB6040387.1"/>
    </source>
</evidence>
<dbReference type="RefSeq" id="WP_183682141.1">
    <property type="nucleotide sequence ID" value="NZ_CAUVME010000025.1"/>
</dbReference>
<feature type="transmembrane region" description="Helical" evidence="1">
    <location>
        <begin position="31"/>
        <end position="49"/>
    </location>
</feature>
<name>A0A7W9SDX7_9FIRM</name>
<dbReference type="EMBL" id="JACHHH010000001">
    <property type="protein sequence ID" value="MBB6040387.1"/>
    <property type="molecule type" value="Genomic_DNA"/>
</dbReference>
<feature type="transmembrane region" description="Helical" evidence="1">
    <location>
        <begin position="55"/>
        <end position="73"/>
    </location>
</feature>
<keyword evidence="1" id="KW-0472">Membrane</keyword>
<proteinExistence type="predicted"/>
<evidence type="ECO:0000256" key="1">
    <source>
        <dbReference type="SAM" id="Phobius"/>
    </source>
</evidence>